<comment type="caution">
    <text evidence="6">The sequence shown here is derived from an EMBL/GenBank/DDBJ whole genome shotgun (WGS) entry which is preliminary data.</text>
</comment>
<dbReference type="InterPro" id="IPR029052">
    <property type="entry name" value="Metallo-depent_PP-like"/>
</dbReference>
<keyword evidence="2" id="KW-0732">Signal</keyword>
<sequence length="581" mass="64777">MRYKNNKMAKIRLVHINDTHSHFEPTSLQLSINVAGQNFTPYVSAGGFARIATRKKQLEATLCHSREMVFLHAGDCFQGTLYFSLFKGEANAEMLNALNLDAMALGNHELDMGNLPVAKFVREIDFPLLAGNWDLSQENKNKTLTLRDIDNVHAFNHIARTAQWIVKQIEGEPIAIFSLALDQMLDISNPDHDTPFVDSIRTAKNTVDEIRAQGINKIILLSHMGYEADFDLADKVDGISVIVGGHSHRLQGDFSALGLKKDDHYGMKVNDTYIVQAGYHSLSMGHCDIDFDENGRVISFNGKNELLLGRRLFLDASMTKATTQVPYNRVRQFIDSHPNVNVCKKDQDVQSILNNKYLPRVRELQHQIVATAKQPMRHVRVPDDIGASELAPLVAESFAYSMQKLGYGVEFAIHNAGGVRNSLHQGDVSVADIAGKLLPFAVPVGVYKVKGKDIAAALEGSINNALNNGVNGTGDGSYPYTYNLNFKYLSHAQIGQRIVDLEIYKPQFGWQAIDPNVFYLGSSSAYTMKGKEGYEALLNMSGEEIVTDKSMTDCFIDLLTDRPDELNRPQLTQQNWWHKGC</sequence>
<dbReference type="InterPro" id="IPR006179">
    <property type="entry name" value="5_nucleotidase/apyrase"/>
</dbReference>
<dbReference type="PANTHER" id="PTHR11575:SF24">
    <property type="entry name" value="5'-NUCLEOTIDASE"/>
    <property type="match status" value="1"/>
</dbReference>
<proteinExistence type="inferred from homology"/>
<dbReference type="InterPro" id="IPR008334">
    <property type="entry name" value="5'-Nucleotdase_C"/>
</dbReference>
<dbReference type="GO" id="GO:0008253">
    <property type="term" value="F:5'-nucleotidase activity"/>
    <property type="evidence" value="ECO:0007669"/>
    <property type="project" value="TreeGrafter"/>
</dbReference>
<evidence type="ECO:0000256" key="2">
    <source>
        <dbReference type="ARBA" id="ARBA00022729"/>
    </source>
</evidence>
<dbReference type="AlphaFoldDB" id="A0A427U3W0"/>
<dbReference type="Pfam" id="PF00149">
    <property type="entry name" value="Metallophos"/>
    <property type="match status" value="1"/>
</dbReference>
<evidence type="ECO:0000313" key="7">
    <source>
        <dbReference type="Proteomes" id="UP000269041"/>
    </source>
</evidence>
<dbReference type="PRINTS" id="PR01607">
    <property type="entry name" value="APYRASEFAMLY"/>
</dbReference>
<evidence type="ECO:0000313" key="6">
    <source>
        <dbReference type="EMBL" id="RSD31319.1"/>
    </source>
</evidence>
<dbReference type="EMBL" id="RSFA01000034">
    <property type="protein sequence ID" value="RSD31319.1"/>
    <property type="molecule type" value="Genomic_DNA"/>
</dbReference>
<dbReference type="GO" id="GO:0008768">
    <property type="term" value="F:UDP-sugar diphosphatase activity"/>
    <property type="evidence" value="ECO:0007669"/>
    <property type="project" value="TreeGrafter"/>
</dbReference>
<dbReference type="PANTHER" id="PTHR11575">
    <property type="entry name" value="5'-NUCLEOTIDASE-RELATED"/>
    <property type="match status" value="1"/>
</dbReference>
<keyword evidence="3" id="KW-0378">Hydrolase</keyword>
<dbReference type="RefSeq" id="WP_125320952.1">
    <property type="nucleotide sequence ID" value="NZ_AP024890.1"/>
</dbReference>
<evidence type="ECO:0000259" key="5">
    <source>
        <dbReference type="Pfam" id="PF02872"/>
    </source>
</evidence>
<protein>
    <submittedName>
        <fullName evidence="6">Bifunctional metallophosphatase/5'-nucleotidase</fullName>
    </submittedName>
</protein>
<dbReference type="Pfam" id="PF02872">
    <property type="entry name" value="5_nucleotid_C"/>
    <property type="match status" value="1"/>
</dbReference>
<dbReference type="InterPro" id="IPR036907">
    <property type="entry name" value="5'-Nucleotdase_C_sf"/>
</dbReference>
<evidence type="ECO:0000259" key="4">
    <source>
        <dbReference type="Pfam" id="PF00149"/>
    </source>
</evidence>
<dbReference type="SUPFAM" id="SSF55816">
    <property type="entry name" value="5'-nucleotidase (syn. UDP-sugar hydrolase), C-terminal domain"/>
    <property type="match status" value="1"/>
</dbReference>
<dbReference type="SUPFAM" id="SSF56300">
    <property type="entry name" value="Metallo-dependent phosphatases"/>
    <property type="match status" value="1"/>
</dbReference>
<dbReference type="GO" id="GO:0009166">
    <property type="term" value="P:nucleotide catabolic process"/>
    <property type="evidence" value="ECO:0007669"/>
    <property type="project" value="InterPro"/>
</dbReference>
<feature type="domain" description="Calcineurin-like phosphoesterase" evidence="4">
    <location>
        <begin position="11"/>
        <end position="249"/>
    </location>
</feature>
<dbReference type="Gene3D" id="3.60.21.10">
    <property type="match status" value="1"/>
</dbReference>
<accession>A0A427U3W0</accession>
<dbReference type="OrthoDB" id="9803927at2"/>
<keyword evidence="7" id="KW-1185">Reference proteome</keyword>
<dbReference type="InterPro" id="IPR006146">
    <property type="entry name" value="5'-Nucleotdase_CS"/>
</dbReference>
<name>A0A427U3W0_9VIBR</name>
<dbReference type="Gene3D" id="3.90.780.10">
    <property type="entry name" value="5'-Nucleotidase, C-terminal domain"/>
    <property type="match status" value="1"/>
</dbReference>
<gene>
    <name evidence="6" type="ORF">EJA03_09235</name>
</gene>
<organism evidence="6 7">
    <name type="scientific">Vibrio pectenicida</name>
    <dbReference type="NCBI Taxonomy" id="62763"/>
    <lineage>
        <taxon>Bacteria</taxon>
        <taxon>Pseudomonadati</taxon>
        <taxon>Pseudomonadota</taxon>
        <taxon>Gammaproteobacteria</taxon>
        <taxon>Vibrionales</taxon>
        <taxon>Vibrionaceae</taxon>
        <taxon>Vibrio</taxon>
    </lineage>
</organism>
<feature type="domain" description="5'-Nucleotidase C-terminal" evidence="5">
    <location>
        <begin position="369"/>
        <end position="537"/>
    </location>
</feature>
<dbReference type="GO" id="GO:0046872">
    <property type="term" value="F:metal ion binding"/>
    <property type="evidence" value="ECO:0007669"/>
    <property type="project" value="InterPro"/>
</dbReference>
<comment type="similarity">
    <text evidence="1 3">Belongs to the 5'-nucleotidase family.</text>
</comment>
<dbReference type="PROSITE" id="PS00785">
    <property type="entry name" value="5_NUCLEOTIDASE_1"/>
    <property type="match status" value="1"/>
</dbReference>
<dbReference type="Proteomes" id="UP000269041">
    <property type="component" value="Unassembled WGS sequence"/>
</dbReference>
<keyword evidence="3" id="KW-0547">Nucleotide-binding</keyword>
<evidence type="ECO:0000256" key="1">
    <source>
        <dbReference type="ARBA" id="ARBA00006654"/>
    </source>
</evidence>
<evidence type="ECO:0000256" key="3">
    <source>
        <dbReference type="RuleBase" id="RU362119"/>
    </source>
</evidence>
<dbReference type="GO" id="GO:0030288">
    <property type="term" value="C:outer membrane-bounded periplasmic space"/>
    <property type="evidence" value="ECO:0007669"/>
    <property type="project" value="TreeGrafter"/>
</dbReference>
<dbReference type="GO" id="GO:0000166">
    <property type="term" value="F:nucleotide binding"/>
    <property type="evidence" value="ECO:0007669"/>
    <property type="project" value="UniProtKB-KW"/>
</dbReference>
<reference evidence="6 7" key="1">
    <citation type="submission" date="2018-12" db="EMBL/GenBank/DDBJ databases">
        <title>Genomic taxonomy of the Vibrionaceae family.</title>
        <authorList>
            <person name="Gomez-Gil B."/>
            <person name="Enciso-Ibarra K."/>
        </authorList>
    </citation>
    <scope>NUCLEOTIDE SEQUENCE [LARGE SCALE GENOMIC DNA]</scope>
    <source>
        <strain evidence="6 7">CAIM 594</strain>
    </source>
</reference>
<dbReference type="InterPro" id="IPR004843">
    <property type="entry name" value="Calcineurin-like_PHP"/>
</dbReference>